<dbReference type="RefSeq" id="WP_092854291.1">
    <property type="nucleotide sequence ID" value="NZ_FOYU01000001.1"/>
</dbReference>
<keyword evidence="2 11" id="KW-0813">Transport</keyword>
<keyword evidence="13" id="KW-1185">Reference proteome</keyword>
<evidence type="ECO:0000256" key="11">
    <source>
        <dbReference type="HAMAP-Rule" id="MF_00468"/>
    </source>
</evidence>
<comment type="subcellular location">
    <subcellularLocation>
        <location evidence="11">Cell inner membrane</location>
        <topology evidence="11">Multi-pass membrane protein</topology>
    </subcellularLocation>
    <subcellularLocation>
        <location evidence="1">Membrane</location>
        <topology evidence="1">Multi-pass membrane protein</topology>
    </subcellularLocation>
</comment>
<keyword evidence="8 11" id="KW-0764">Sulfate transport</keyword>
<keyword evidence="10 11" id="KW-0198">Cysteine biosynthesis</keyword>
<dbReference type="Proteomes" id="UP000199424">
    <property type="component" value="Unassembled WGS sequence"/>
</dbReference>
<evidence type="ECO:0000256" key="2">
    <source>
        <dbReference type="ARBA" id="ARBA00022448"/>
    </source>
</evidence>
<evidence type="ECO:0000313" key="13">
    <source>
        <dbReference type="Proteomes" id="UP000199424"/>
    </source>
</evidence>
<proteinExistence type="inferred from homology"/>
<dbReference type="PANTHER" id="PTHR37468">
    <property type="entry name" value="SULFATE TRANSPORTER CYSZ"/>
    <property type="match status" value="1"/>
</dbReference>
<evidence type="ECO:0000256" key="7">
    <source>
        <dbReference type="ARBA" id="ARBA00022989"/>
    </source>
</evidence>
<evidence type="ECO:0000256" key="3">
    <source>
        <dbReference type="ARBA" id="ARBA00022475"/>
    </source>
</evidence>
<keyword evidence="5 11" id="KW-0028">Amino-acid biosynthesis</keyword>
<dbReference type="InterPro" id="IPR050480">
    <property type="entry name" value="CysZ-like"/>
</dbReference>
<feature type="transmembrane region" description="Helical" evidence="11">
    <location>
        <begin position="202"/>
        <end position="235"/>
    </location>
</feature>
<comment type="function">
    <text evidence="11">High affinity, high specificity proton-dependent sulfate transporter, which mediates sulfate uptake. Provides the sulfur source for the cysteine synthesis pathway.</text>
</comment>
<gene>
    <name evidence="11" type="primary">cysZ</name>
    <name evidence="12" type="ORF">SAMN04488070_0135</name>
</gene>
<evidence type="ECO:0000256" key="8">
    <source>
        <dbReference type="ARBA" id="ARBA00023032"/>
    </source>
</evidence>
<evidence type="ECO:0000256" key="6">
    <source>
        <dbReference type="ARBA" id="ARBA00022692"/>
    </source>
</evidence>
<dbReference type="GO" id="GO:0019344">
    <property type="term" value="P:cysteine biosynthetic process"/>
    <property type="evidence" value="ECO:0007669"/>
    <property type="project" value="UniProtKB-UniRule"/>
</dbReference>
<keyword evidence="6 11" id="KW-0812">Transmembrane</keyword>
<feature type="transmembrane region" description="Helical" evidence="11">
    <location>
        <begin position="70"/>
        <end position="96"/>
    </location>
</feature>
<dbReference type="EMBL" id="FOYU01000001">
    <property type="protein sequence ID" value="SFR36970.1"/>
    <property type="molecule type" value="Genomic_DNA"/>
</dbReference>
<comment type="similarity">
    <text evidence="11">Belongs to the CysZ family.</text>
</comment>
<dbReference type="InterPro" id="IPR022985">
    <property type="entry name" value="Sulfate_CysZ"/>
</dbReference>
<keyword evidence="3 11" id="KW-1003">Cell membrane</keyword>
<feature type="transmembrane region" description="Helical" evidence="11">
    <location>
        <begin position="27"/>
        <end position="50"/>
    </location>
</feature>
<dbReference type="GO" id="GO:0005886">
    <property type="term" value="C:plasma membrane"/>
    <property type="evidence" value="ECO:0007669"/>
    <property type="project" value="UniProtKB-SubCell"/>
</dbReference>
<evidence type="ECO:0000256" key="9">
    <source>
        <dbReference type="ARBA" id="ARBA00023136"/>
    </source>
</evidence>
<dbReference type="GO" id="GO:0009675">
    <property type="term" value="F:high-affinity sulfate:proton symporter activity"/>
    <property type="evidence" value="ECO:0007669"/>
    <property type="project" value="TreeGrafter"/>
</dbReference>
<keyword evidence="4 11" id="KW-0997">Cell inner membrane</keyword>
<dbReference type="NCBIfam" id="NF003433">
    <property type="entry name" value="PRK04949.1"/>
    <property type="match status" value="1"/>
</dbReference>
<dbReference type="HAMAP" id="MF_00468">
    <property type="entry name" value="CysZ"/>
    <property type="match status" value="1"/>
</dbReference>
<keyword evidence="7 11" id="KW-1133">Transmembrane helix</keyword>
<evidence type="ECO:0000313" key="12">
    <source>
        <dbReference type="EMBL" id="SFR36970.1"/>
    </source>
</evidence>
<keyword evidence="9 11" id="KW-0472">Membrane</keyword>
<protein>
    <recommendedName>
        <fullName evidence="11">Sulfate transporter CysZ</fullName>
    </recommendedName>
</protein>
<dbReference type="PANTHER" id="PTHR37468:SF1">
    <property type="entry name" value="SULFATE TRANSPORTER CYSZ"/>
    <property type="match status" value="1"/>
</dbReference>
<sequence>MQVYSEFGGSYVQRGFELAFQKGLRRYVLIPLAINIVLFSAAIYATFHYTTIGVEKLMAWLPAYLYWLEVLLWPLIVIGIVLIFALTFTSVANIIASPFNSLLAEQVEIKLTGKGPIDGGVAGMIKDIPRIIGREFQKIIYFLPRILGFGLLLLFVPILGQILWFLFGGWMMTIQYADYPFDNHKVPFRTMRQELWRHSGKSLSFGCIVALLASIPIINLMMIPVAVCGATAMWVDHIQSAMNESGNPLRE</sequence>
<evidence type="ECO:0000256" key="1">
    <source>
        <dbReference type="ARBA" id="ARBA00004141"/>
    </source>
</evidence>
<evidence type="ECO:0000256" key="10">
    <source>
        <dbReference type="ARBA" id="ARBA00023192"/>
    </source>
</evidence>
<reference evidence="13" key="1">
    <citation type="submission" date="2016-10" db="EMBL/GenBank/DDBJ databases">
        <authorList>
            <person name="Varghese N."/>
            <person name="Submissions S."/>
        </authorList>
    </citation>
    <scope>NUCLEOTIDE SEQUENCE [LARGE SCALE GENOMIC DNA]</scope>
    <source>
        <strain evidence="13">CGMCC 1.7285</strain>
    </source>
</reference>
<accession>A0A1I6G4D2</accession>
<dbReference type="Pfam" id="PF07264">
    <property type="entry name" value="EI24"/>
    <property type="match status" value="1"/>
</dbReference>
<evidence type="ECO:0000256" key="4">
    <source>
        <dbReference type="ARBA" id="ARBA00022519"/>
    </source>
</evidence>
<evidence type="ECO:0000256" key="5">
    <source>
        <dbReference type="ARBA" id="ARBA00022605"/>
    </source>
</evidence>
<organism evidence="12 13">
    <name type="scientific">Pseudidiomarina maritima</name>
    <dbReference type="NCBI Taxonomy" id="519453"/>
    <lineage>
        <taxon>Bacteria</taxon>
        <taxon>Pseudomonadati</taxon>
        <taxon>Pseudomonadota</taxon>
        <taxon>Gammaproteobacteria</taxon>
        <taxon>Alteromonadales</taxon>
        <taxon>Idiomarinaceae</taxon>
        <taxon>Pseudidiomarina</taxon>
    </lineage>
</organism>
<dbReference type="AlphaFoldDB" id="A0A1I6G4D2"/>
<name>A0A1I6G4D2_9GAMM</name>
<dbReference type="InterPro" id="IPR059112">
    <property type="entry name" value="CysZ/EI24"/>
</dbReference>
<comment type="caution">
    <text evidence="11">Lacks conserved residue(s) required for the propagation of feature annotation.</text>
</comment>
<dbReference type="GO" id="GO:0000103">
    <property type="term" value="P:sulfate assimilation"/>
    <property type="evidence" value="ECO:0007669"/>
    <property type="project" value="InterPro"/>
</dbReference>